<dbReference type="EMBL" id="CP021431">
    <property type="protein sequence ID" value="ARU02691.1"/>
    <property type="molecule type" value="Genomic_DNA"/>
</dbReference>
<reference evidence="1 2" key="1">
    <citation type="submission" date="2017-05" db="EMBL/GenBank/DDBJ databases">
        <title>Genome Sequence of Loktanella vestfoldensis Strain SMR4r Isolated from a Culture of the Diatom Skeletonema marinoi.</title>
        <authorList>
            <person name="Topel M."/>
            <person name="Pinder M.I.M."/>
            <person name="Johansson O.N."/>
            <person name="Kourtchenko O."/>
            <person name="Godhe A."/>
            <person name="Clarke A.K."/>
        </authorList>
    </citation>
    <scope>NUCLEOTIDE SEQUENCE [LARGE SCALE GENOMIC DNA]</scope>
    <source>
        <strain evidence="1 2">SMR4r</strain>
    </source>
</reference>
<keyword evidence="2" id="KW-1185">Reference proteome</keyword>
<dbReference type="AlphaFoldDB" id="A0A1Y0EH27"/>
<dbReference type="Proteomes" id="UP000195273">
    <property type="component" value="Chromosome"/>
</dbReference>
<organism evidence="1 2">
    <name type="scientific">Yoonia vestfoldensis</name>
    <dbReference type="NCBI Taxonomy" id="245188"/>
    <lineage>
        <taxon>Bacteria</taxon>
        <taxon>Pseudomonadati</taxon>
        <taxon>Pseudomonadota</taxon>
        <taxon>Alphaproteobacteria</taxon>
        <taxon>Rhodobacterales</taxon>
        <taxon>Paracoccaceae</taxon>
        <taxon>Yoonia</taxon>
    </lineage>
</organism>
<name>A0A1Y0EH27_9RHOB</name>
<evidence type="ECO:0000313" key="1">
    <source>
        <dbReference type="EMBL" id="ARU02691.1"/>
    </source>
</evidence>
<proteinExistence type="predicted"/>
<accession>A0A1Y0EH27</accession>
<evidence type="ECO:0000313" key="2">
    <source>
        <dbReference type="Proteomes" id="UP000195273"/>
    </source>
</evidence>
<dbReference type="KEGG" id="lvs:LOKVESSMR4R_03419"/>
<sequence>MNYIVSPKYKKSVRYKTTYKHSTRDNIFAIHDEYFRFESFLVEFRAGIDIEKVKDWDVLDLDEDTVVDSYESQEDGTDVGYAEWNFSGLTDEEREELEQYIEEEYGLYDHEDWEEVELEISIEGGVNIEPAK</sequence>
<gene>
    <name evidence="1" type="ORF">LOKVESSMR4R_03419</name>
</gene>
<dbReference type="RefSeq" id="WP_087211110.1">
    <property type="nucleotide sequence ID" value="NZ_CP021431.1"/>
</dbReference>
<protein>
    <submittedName>
        <fullName evidence="1">Uncharacterized protein</fullName>
    </submittedName>
</protein>